<keyword evidence="4 8" id="KW-0489">Methyltransferase</keyword>
<comment type="pathway">
    <text evidence="1">Cofactor biosynthesis; adenosylcobalamin biosynthesis.</text>
</comment>
<dbReference type="InterPro" id="IPR000878">
    <property type="entry name" value="4pyrrol_Mease"/>
</dbReference>
<dbReference type="EMBL" id="VJOM01000002">
    <property type="protein sequence ID" value="TSE33813.1"/>
    <property type="molecule type" value="Genomic_DNA"/>
</dbReference>
<dbReference type="GO" id="GO:0032259">
    <property type="term" value="P:methylation"/>
    <property type="evidence" value="ECO:0007669"/>
    <property type="project" value="UniProtKB-KW"/>
</dbReference>
<evidence type="ECO:0000256" key="1">
    <source>
        <dbReference type="ARBA" id="ARBA00004953"/>
    </source>
</evidence>
<sequence>MGRIIGVGLGPGAADLMTVRAREWLGRARHVAYFRKRGHPGQARRIVQGLLAPTAVEHAMEYPVTTELRFDSVAYNDVLARFYDEWAARLLALTAHDDVVVLCEGDPLFYGSFMHLHVRLSHRVAVEVVPGLPGMVGCWAALGMPMTWGDDVLTVVLGTLPPDRLVAHMQAADALVVMKVGRHLAQVRRALDLVGRLDQAWLVEFGTMPQQRVRRLAEVDPDERCPYFSLVLVHGHGRRPQERGA</sequence>
<comment type="similarity">
    <text evidence="2 7 8">Belongs to the precorrin methyltransferase family.</text>
</comment>
<dbReference type="InterPro" id="IPR012382">
    <property type="entry name" value="CobI/CbiL"/>
</dbReference>
<comment type="function">
    <text evidence="7">Methylates precorrin-2 at the C-20 position to produce precorrin-3A.</text>
</comment>
<dbReference type="Pfam" id="PF00590">
    <property type="entry name" value="TP_methylase"/>
    <property type="match status" value="1"/>
</dbReference>
<keyword evidence="5 8" id="KW-0808">Transferase</keyword>
<dbReference type="AlphaFoldDB" id="A0A554XDA7"/>
<comment type="catalytic activity">
    <reaction evidence="7">
        <text>precorrin-2 + S-adenosyl-L-methionine = precorrin-3A + S-adenosyl-L-homocysteine + H(+)</text>
        <dbReference type="Rhea" id="RHEA:16841"/>
        <dbReference type="ChEBI" id="CHEBI:15378"/>
        <dbReference type="ChEBI" id="CHEBI:57856"/>
        <dbReference type="ChEBI" id="CHEBI:58561"/>
        <dbReference type="ChEBI" id="CHEBI:58827"/>
        <dbReference type="ChEBI" id="CHEBI:59789"/>
        <dbReference type="EC" id="2.1.1.130"/>
    </reaction>
</comment>
<comment type="subunit">
    <text evidence="7">Homodimer.</text>
</comment>
<gene>
    <name evidence="10" type="primary">cobI</name>
    <name evidence="10" type="ORF">Ttaiw_00386</name>
</gene>
<evidence type="ECO:0000256" key="4">
    <source>
        <dbReference type="ARBA" id="ARBA00022603"/>
    </source>
</evidence>
<keyword evidence="11" id="KW-1185">Reference proteome</keyword>
<evidence type="ECO:0000259" key="9">
    <source>
        <dbReference type="Pfam" id="PF00590"/>
    </source>
</evidence>
<dbReference type="GO" id="GO:0030788">
    <property type="term" value="F:precorrin-2 C20-methyltransferase activity"/>
    <property type="evidence" value="ECO:0007669"/>
    <property type="project" value="UniProtKB-EC"/>
</dbReference>
<keyword evidence="3" id="KW-0169">Cobalamin biosynthesis</keyword>
<dbReference type="PANTHER" id="PTHR43467">
    <property type="entry name" value="COBALT-PRECORRIN-2 C(20)-METHYLTRANSFERASE"/>
    <property type="match status" value="1"/>
</dbReference>
<dbReference type="NCBIfam" id="TIGR01467">
    <property type="entry name" value="cobI_cbiL"/>
    <property type="match status" value="1"/>
</dbReference>
<dbReference type="EC" id="2.1.1.130" evidence="7"/>
<dbReference type="InterPro" id="IPR014776">
    <property type="entry name" value="4pyrrole_Mease_sub2"/>
</dbReference>
<dbReference type="SUPFAM" id="SSF53790">
    <property type="entry name" value="Tetrapyrrole methylase"/>
    <property type="match status" value="1"/>
</dbReference>
<keyword evidence="6" id="KW-0949">S-adenosyl-L-methionine</keyword>
<evidence type="ECO:0000256" key="3">
    <source>
        <dbReference type="ARBA" id="ARBA00022573"/>
    </source>
</evidence>
<dbReference type="Gene3D" id="3.30.950.10">
    <property type="entry name" value="Methyltransferase, Cobalt-precorrin-4 Transmethylase, Domain 2"/>
    <property type="match status" value="1"/>
</dbReference>
<dbReference type="PANTHER" id="PTHR43467:SF2">
    <property type="entry name" value="COBALT-PRECORRIN-2 C(20)-METHYLTRANSFERASE"/>
    <property type="match status" value="1"/>
</dbReference>
<evidence type="ECO:0000313" key="10">
    <source>
        <dbReference type="EMBL" id="TSE33813.1"/>
    </source>
</evidence>
<dbReference type="CDD" id="cd11645">
    <property type="entry name" value="Precorrin_2_C20_MT"/>
    <property type="match status" value="1"/>
</dbReference>
<evidence type="ECO:0000256" key="7">
    <source>
        <dbReference type="PIRNR" id="PIRNR036427"/>
    </source>
</evidence>
<dbReference type="InterPro" id="IPR006364">
    <property type="entry name" value="CobI/CbiL/CobIJ_dom"/>
</dbReference>
<feature type="domain" description="Tetrapyrrole methylase" evidence="9">
    <location>
        <begin position="3"/>
        <end position="215"/>
    </location>
</feature>
<proteinExistence type="inferred from homology"/>
<comment type="caution">
    <text evidence="10">The sequence shown here is derived from an EMBL/GenBank/DDBJ whole genome shotgun (WGS) entry which is preliminary data.</text>
</comment>
<evidence type="ECO:0000256" key="2">
    <source>
        <dbReference type="ARBA" id="ARBA00005879"/>
    </source>
</evidence>
<dbReference type="InterPro" id="IPR014777">
    <property type="entry name" value="4pyrrole_Mease_sub1"/>
</dbReference>
<accession>A0A554XDA7</accession>
<dbReference type="Proteomes" id="UP000317763">
    <property type="component" value="Unassembled WGS sequence"/>
</dbReference>
<dbReference type="STRING" id="307486.GCA_000807215_02164"/>
<dbReference type="PROSITE" id="PS00839">
    <property type="entry name" value="SUMT_1"/>
    <property type="match status" value="1"/>
</dbReference>
<evidence type="ECO:0000256" key="6">
    <source>
        <dbReference type="ARBA" id="ARBA00022691"/>
    </source>
</evidence>
<protein>
    <recommendedName>
        <fullName evidence="7">Precorrin-2 C(20)-methyltransferase</fullName>
        <ecNumber evidence="7">2.1.1.130</ecNumber>
    </recommendedName>
</protein>
<dbReference type="InterPro" id="IPR035996">
    <property type="entry name" value="4pyrrol_Methylase_sf"/>
</dbReference>
<dbReference type="InterPro" id="IPR003043">
    <property type="entry name" value="Uropor_MeTrfase_CS"/>
</dbReference>
<reference evidence="10 11" key="1">
    <citation type="submission" date="2019-07" db="EMBL/GenBank/DDBJ databases">
        <title>Tepidimonas taiwanensis I1-1 draft genome.</title>
        <authorList>
            <person name="Da Costa M.S."/>
            <person name="Froufe H.J.C."/>
            <person name="Egas C."/>
            <person name="Albuquerque L."/>
        </authorList>
    </citation>
    <scope>NUCLEOTIDE SEQUENCE [LARGE SCALE GENOMIC DNA]</scope>
    <source>
        <strain evidence="10 11">I1-1</strain>
    </source>
</reference>
<dbReference type="UniPathway" id="UPA00148"/>
<evidence type="ECO:0000256" key="5">
    <source>
        <dbReference type="ARBA" id="ARBA00022679"/>
    </source>
</evidence>
<dbReference type="PIRSF" id="PIRSF036427">
    <property type="entry name" value="Precrrn-2_mtase"/>
    <property type="match status" value="1"/>
</dbReference>
<evidence type="ECO:0000313" key="11">
    <source>
        <dbReference type="Proteomes" id="UP000317763"/>
    </source>
</evidence>
<evidence type="ECO:0000256" key="8">
    <source>
        <dbReference type="RuleBase" id="RU003960"/>
    </source>
</evidence>
<dbReference type="Gene3D" id="3.40.1010.10">
    <property type="entry name" value="Cobalt-precorrin-4 Transmethylase, Domain 1"/>
    <property type="match status" value="1"/>
</dbReference>
<organism evidence="10 11">
    <name type="scientific">Tepidimonas taiwanensis</name>
    <dbReference type="NCBI Taxonomy" id="307486"/>
    <lineage>
        <taxon>Bacteria</taxon>
        <taxon>Pseudomonadati</taxon>
        <taxon>Pseudomonadota</taxon>
        <taxon>Betaproteobacteria</taxon>
        <taxon>Burkholderiales</taxon>
        <taxon>Tepidimonas</taxon>
    </lineage>
</organism>
<dbReference type="GO" id="GO:0009236">
    <property type="term" value="P:cobalamin biosynthetic process"/>
    <property type="evidence" value="ECO:0007669"/>
    <property type="project" value="UniProtKB-UniRule"/>
</dbReference>
<dbReference type="RefSeq" id="WP_185974856.1">
    <property type="nucleotide sequence ID" value="NZ_CP083911.1"/>
</dbReference>
<name>A0A554XDA7_9BURK</name>
<dbReference type="PROSITE" id="PS00840">
    <property type="entry name" value="SUMT_2"/>
    <property type="match status" value="1"/>
</dbReference>